<organism evidence="7 8">
    <name type="scientific">Bifiguratus adelaidae</name>
    <dbReference type="NCBI Taxonomy" id="1938954"/>
    <lineage>
        <taxon>Eukaryota</taxon>
        <taxon>Fungi</taxon>
        <taxon>Fungi incertae sedis</taxon>
        <taxon>Mucoromycota</taxon>
        <taxon>Mucoromycotina</taxon>
        <taxon>Endogonomycetes</taxon>
        <taxon>Endogonales</taxon>
        <taxon>Endogonales incertae sedis</taxon>
        <taxon>Bifiguratus</taxon>
    </lineage>
</organism>
<evidence type="ECO:0000256" key="4">
    <source>
        <dbReference type="PIRSR" id="PIRSR006230-1"/>
    </source>
</evidence>
<keyword evidence="2 3" id="KW-0342">GTP-binding</keyword>
<proteinExistence type="inferred from homology"/>
<dbReference type="InterPro" id="IPR006073">
    <property type="entry name" value="GTP-bd"/>
</dbReference>
<evidence type="ECO:0000256" key="5">
    <source>
        <dbReference type="SAM" id="MobiDB-lite"/>
    </source>
</evidence>
<feature type="binding site" evidence="4">
    <location>
        <begin position="79"/>
        <end position="82"/>
    </location>
    <ligand>
        <name>GTP</name>
        <dbReference type="ChEBI" id="CHEBI:37565"/>
    </ligand>
</feature>
<dbReference type="PROSITE" id="PS51721">
    <property type="entry name" value="G_CP"/>
    <property type="match status" value="1"/>
</dbReference>
<gene>
    <name evidence="7" type="ORF">BZG36_01637</name>
</gene>
<keyword evidence="1 3" id="KW-0547">Nucleotide-binding</keyword>
<evidence type="ECO:0000256" key="1">
    <source>
        <dbReference type="ARBA" id="ARBA00022741"/>
    </source>
</evidence>
<keyword evidence="3" id="KW-0496">Mitochondrion</keyword>
<dbReference type="Gene3D" id="3.40.50.300">
    <property type="entry name" value="P-loop containing nucleotide triphosphate hydrolases"/>
    <property type="match status" value="1"/>
</dbReference>
<comment type="similarity">
    <text evidence="3">Belongs to the TRAFAC class YlqF/YawG GTPase family. MTG1 subfamily.</text>
</comment>
<dbReference type="EMBL" id="MVBO01000015">
    <property type="protein sequence ID" value="OZJ05441.1"/>
    <property type="molecule type" value="Genomic_DNA"/>
</dbReference>
<evidence type="ECO:0000259" key="6">
    <source>
        <dbReference type="PROSITE" id="PS51721"/>
    </source>
</evidence>
<evidence type="ECO:0000256" key="2">
    <source>
        <dbReference type="ARBA" id="ARBA00023134"/>
    </source>
</evidence>
<dbReference type="InterPro" id="IPR027417">
    <property type="entry name" value="P-loop_NTPase"/>
</dbReference>
<feature type="region of interest" description="Disordered" evidence="5">
    <location>
        <begin position="309"/>
        <end position="340"/>
    </location>
</feature>
<dbReference type="AlphaFoldDB" id="A0A261Y4B7"/>
<reference evidence="7 8" key="1">
    <citation type="journal article" date="2017" name="Mycologia">
        <title>Bifiguratus adelaidae, gen. et sp. nov., a new member of Mucoromycotina in endophytic and soil-dwelling habitats.</title>
        <authorList>
            <person name="Torres-Cruz T.J."/>
            <person name="Billingsley Tobias T.L."/>
            <person name="Almatruk M."/>
            <person name="Hesse C."/>
            <person name="Kuske C.R."/>
            <person name="Desiro A."/>
            <person name="Benucci G.M."/>
            <person name="Bonito G."/>
            <person name="Stajich J.E."/>
            <person name="Dunlap C."/>
            <person name="Arnold A.E."/>
            <person name="Porras-Alfaro A."/>
        </authorList>
    </citation>
    <scope>NUCLEOTIDE SEQUENCE [LARGE SCALE GENOMIC DNA]</scope>
    <source>
        <strain evidence="7 8">AZ0501</strain>
    </source>
</reference>
<dbReference type="SUPFAM" id="SSF52540">
    <property type="entry name" value="P-loop containing nucleoside triphosphate hydrolases"/>
    <property type="match status" value="1"/>
</dbReference>
<dbReference type="GO" id="GO:0003924">
    <property type="term" value="F:GTPase activity"/>
    <property type="evidence" value="ECO:0007669"/>
    <property type="project" value="TreeGrafter"/>
</dbReference>
<feature type="binding site" evidence="4">
    <location>
        <position position="195"/>
    </location>
    <ligand>
        <name>GTP</name>
        <dbReference type="ChEBI" id="CHEBI:37565"/>
    </ligand>
</feature>
<dbReference type="GO" id="GO:0032543">
    <property type="term" value="P:mitochondrial translation"/>
    <property type="evidence" value="ECO:0007669"/>
    <property type="project" value="TreeGrafter"/>
</dbReference>
<evidence type="ECO:0000256" key="3">
    <source>
        <dbReference type="PIRNR" id="PIRNR006230"/>
    </source>
</evidence>
<evidence type="ECO:0000313" key="8">
    <source>
        <dbReference type="Proteomes" id="UP000242875"/>
    </source>
</evidence>
<dbReference type="PANTHER" id="PTHR45782:SF4">
    <property type="entry name" value="MITOCHONDRIAL RIBOSOME-ASSOCIATED GTPASE 1"/>
    <property type="match status" value="1"/>
</dbReference>
<keyword evidence="8" id="KW-1185">Reference proteome</keyword>
<name>A0A261Y4B7_9FUNG</name>
<dbReference type="GO" id="GO:0005743">
    <property type="term" value="C:mitochondrial inner membrane"/>
    <property type="evidence" value="ECO:0007669"/>
    <property type="project" value="UniProtKB-SubCell"/>
</dbReference>
<dbReference type="PIRSF" id="PIRSF006230">
    <property type="entry name" value="MG442"/>
    <property type="match status" value="1"/>
</dbReference>
<comment type="caution">
    <text evidence="7">The sequence shown here is derived from an EMBL/GenBank/DDBJ whole genome shotgun (WGS) entry which is preliminary data.</text>
</comment>
<dbReference type="InterPro" id="IPR030378">
    <property type="entry name" value="G_CP_dom"/>
</dbReference>
<dbReference type="GO" id="GO:0005525">
    <property type="term" value="F:GTP binding"/>
    <property type="evidence" value="ECO:0007669"/>
    <property type="project" value="UniProtKB-KW"/>
</dbReference>
<dbReference type="InterPro" id="IPR023179">
    <property type="entry name" value="GTP-bd_ortho_bundle_sf"/>
</dbReference>
<dbReference type="Proteomes" id="UP000242875">
    <property type="component" value="Unassembled WGS sequence"/>
</dbReference>
<dbReference type="Pfam" id="PF01926">
    <property type="entry name" value="MMR_HSR1"/>
    <property type="match status" value="1"/>
</dbReference>
<comment type="subcellular location">
    <subcellularLocation>
        <location evidence="3">Mitochondrion inner membrane</location>
        <topology evidence="3">Peripheral membrane protein</topology>
    </subcellularLocation>
</comment>
<evidence type="ECO:0000313" key="7">
    <source>
        <dbReference type="EMBL" id="OZJ05441.1"/>
    </source>
</evidence>
<feature type="binding site" evidence="4">
    <location>
        <begin position="143"/>
        <end position="148"/>
    </location>
    <ligand>
        <name>GTP</name>
        <dbReference type="ChEBI" id="CHEBI:37565"/>
    </ligand>
</feature>
<feature type="domain" description="CP-type G" evidence="6">
    <location>
        <begin position="32"/>
        <end position="199"/>
    </location>
</feature>
<accession>A0A261Y4B7</accession>
<sequence>MTSPLQRALAAFQPRRTFPYDRVLNWFPGHMAKGLRVIQSKLSSTDLVIEVRDARIPVTSINPRFERLVGRKNRIVVYNKVDLADPTLTDLFRTALQKRQKVNVSYHLASTYDASNMRKLLELAGSKGAELHSLTALVVGMPNVGKSSLINALRNVGTRRGKAAKTGAQAGVTRSVASVVKVYEEPPIYLIDTPGVMPPHIPSPEAGIKIALTGGMRDHLADEQVIADYLLFQLNLHSRFEYASWAKTPDLMPTNDIHILLDSIARRIGAIHTGGEPDHTAAARFWIKQYREGKLGRMTLDEVRLADTPVVETESRRQEKKRSKLEKRKQARKDGTVSVP</sequence>
<dbReference type="OrthoDB" id="269151at2759"/>
<feature type="compositionally biased region" description="Basic residues" evidence="5">
    <location>
        <begin position="318"/>
        <end position="331"/>
    </location>
</feature>
<protein>
    <recommendedName>
        <fullName evidence="3">Mitochondrial GTPase 1</fullName>
    </recommendedName>
</protein>
<dbReference type="InterPro" id="IPR016478">
    <property type="entry name" value="GTPase_MTG1"/>
</dbReference>
<comment type="function">
    <text evidence="3">Mitochondrial GTPase involved in assembly of the large ribosomal subunit. Plays a role in expression of the mitochondrial translational machinery.</text>
</comment>
<dbReference type="Gene3D" id="1.10.1580.10">
    <property type="match status" value="1"/>
</dbReference>
<dbReference type="CDD" id="cd01856">
    <property type="entry name" value="YlqF"/>
    <property type="match status" value="1"/>
</dbReference>
<dbReference type="PANTHER" id="PTHR45782">
    <property type="entry name" value="MITOCHONDRIAL RIBOSOME-ASSOCIATED GTPASE 1"/>
    <property type="match status" value="1"/>
</dbReference>